<feature type="chain" id="PRO_5035761903" evidence="2">
    <location>
        <begin position="19"/>
        <end position="107"/>
    </location>
</feature>
<accession>A0A8R1TT67</accession>
<dbReference type="Proteomes" id="UP000024404">
    <property type="component" value="Unassembled WGS sequence"/>
</dbReference>
<feature type="region of interest" description="Disordered" evidence="1">
    <location>
        <begin position="26"/>
        <end position="46"/>
    </location>
</feature>
<dbReference type="EnsemblMetazoa" id="OVOC4613.1">
    <property type="protein sequence ID" value="OVOC4613.1"/>
    <property type="gene ID" value="WBGene00241422"/>
</dbReference>
<dbReference type="AlphaFoldDB" id="A0A8R1TT67"/>
<reference evidence="3" key="2">
    <citation type="submission" date="2022-06" db="UniProtKB">
        <authorList>
            <consortium name="EnsemblMetazoa"/>
        </authorList>
    </citation>
    <scope>IDENTIFICATION</scope>
</reference>
<evidence type="ECO:0000256" key="2">
    <source>
        <dbReference type="SAM" id="SignalP"/>
    </source>
</evidence>
<dbReference type="OMA" id="IPIICND"/>
<feature type="compositionally biased region" description="Pro residues" evidence="1">
    <location>
        <begin position="29"/>
        <end position="46"/>
    </location>
</feature>
<dbReference type="EMBL" id="CMVM020000142">
    <property type="status" value="NOT_ANNOTATED_CDS"/>
    <property type="molecule type" value="Genomic_DNA"/>
</dbReference>
<feature type="signal peptide" evidence="2">
    <location>
        <begin position="1"/>
        <end position="18"/>
    </location>
</feature>
<keyword evidence="2" id="KW-0732">Signal</keyword>
<evidence type="ECO:0000313" key="3">
    <source>
        <dbReference type="EnsemblMetazoa" id="OVOC4613.1"/>
    </source>
</evidence>
<proteinExistence type="predicted"/>
<keyword evidence="4" id="KW-1185">Reference proteome</keyword>
<protein>
    <submittedName>
        <fullName evidence="3">Uncharacterized protein</fullName>
    </submittedName>
</protein>
<evidence type="ECO:0000313" key="4">
    <source>
        <dbReference type="Proteomes" id="UP000024404"/>
    </source>
</evidence>
<name>A0A8R1TT67_ONCVO</name>
<evidence type="ECO:0000256" key="1">
    <source>
        <dbReference type="SAM" id="MobiDB-lite"/>
    </source>
</evidence>
<organism evidence="3 4">
    <name type="scientific">Onchocerca volvulus</name>
    <dbReference type="NCBI Taxonomy" id="6282"/>
    <lineage>
        <taxon>Eukaryota</taxon>
        <taxon>Metazoa</taxon>
        <taxon>Ecdysozoa</taxon>
        <taxon>Nematoda</taxon>
        <taxon>Chromadorea</taxon>
        <taxon>Rhabditida</taxon>
        <taxon>Spirurina</taxon>
        <taxon>Spiruromorpha</taxon>
        <taxon>Filarioidea</taxon>
        <taxon>Onchocercidae</taxon>
        <taxon>Onchocerca</taxon>
    </lineage>
</organism>
<reference evidence="4" key="1">
    <citation type="submission" date="2013-10" db="EMBL/GenBank/DDBJ databases">
        <title>Genome sequencing of Onchocerca volvulus.</title>
        <authorList>
            <person name="Cotton J."/>
            <person name="Tsai J."/>
            <person name="Stanley E."/>
            <person name="Tracey A."/>
            <person name="Holroyd N."/>
            <person name="Lustigman S."/>
            <person name="Berriman M."/>
        </authorList>
    </citation>
    <scope>NUCLEOTIDE SEQUENCE</scope>
</reference>
<sequence length="107" mass="11555">MVYVITLLAATQLPVAYACSPTPQVITPTPTPTTTRPPAPTPMPPGIQPTVRPPLQMMAGITVNQENFINFQPTTVAIPIICNDKKQWQTGDPPLVISTIECVISNF</sequence>